<dbReference type="EMBL" id="CAUYUJ010017675">
    <property type="protein sequence ID" value="CAK0876880.1"/>
    <property type="molecule type" value="Genomic_DNA"/>
</dbReference>
<comment type="caution">
    <text evidence="2">The sequence shown here is derived from an EMBL/GenBank/DDBJ whole genome shotgun (WGS) entry which is preliminary data.</text>
</comment>
<organism evidence="2 3">
    <name type="scientific">Prorocentrum cordatum</name>
    <dbReference type="NCBI Taxonomy" id="2364126"/>
    <lineage>
        <taxon>Eukaryota</taxon>
        <taxon>Sar</taxon>
        <taxon>Alveolata</taxon>
        <taxon>Dinophyceae</taxon>
        <taxon>Prorocentrales</taxon>
        <taxon>Prorocentraceae</taxon>
        <taxon>Prorocentrum</taxon>
    </lineage>
</organism>
<dbReference type="Proteomes" id="UP001189429">
    <property type="component" value="Unassembled WGS sequence"/>
</dbReference>
<feature type="compositionally biased region" description="Low complexity" evidence="1">
    <location>
        <begin position="138"/>
        <end position="152"/>
    </location>
</feature>
<keyword evidence="3" id="KW-1185">Reference proteome</keyword>
<sequence>MMPGRPSPRTCADDCSMTARVTFKDTTWGMLYADLHGLRHPAAAEDPRCAPRGGAAPPRTATRVGTATGDDAGEPQVEVLLPAPALWRGRFRAADAAPPRTAIRVGTATDDDASEPQAEVLPAPALWRGRFRAAGAWPERAAPGRGAGAAAPRRPPGMRVPLARAGGGAFE</sequence>
<reference evidence="2" key="1">
    <citation type="submission" date="2023-10" db="EMBL/GenBank/DDBJ databases">
        <authorList>
            <person name="Chen Y."/>
            <person name="Shah S."/>
            <person name="Dougan E. K."/>
            <person name="Thang M."/>
            <person name="Chan C."/>
        </authorList>
    </citation>
    <scope>NUCLEOTIDE SEQUENCE [LARGE SCALE GENOMIC DNA]</scope>
</reference>
<evidence type="ECO:0000313" key="3">
    <source>
        <dbReference type="Proteomes" id="UP001189429"/>
    </source>
</evidence>
<evidence type="ECO:0000313" key="2">
    <source>
        <dbReference type="EMBL" id="CAK0876880.1"/>
    </source>
</evidence>
<name>A0ABN9VTM3_9DINO</name>
<feature type="region of interest" description="Disordered" evidence="1">
    <location>
        <begin position="43"/>
        <end position="77"/>
    </location>
</feature>
<proteinExistence type="predicted"/>
<gene>
    <name evidence="2" type="ORF">PCOR1329_LOCUS61084</name>
</gene>
<feature type="region of interest" description="Disordered" evidence="1">
    <location>
        <begin position="138"/>
        <end position="171"/>
    </location>
</feature>
<feature type="compositionally biased region" description="Low complexity" evidence="1">
    <location>
        <begin position="50"/>
        <end position="63"/>
    </location>
</feature>
<accession>A0ABN9VTM3</accession>
<protein>
    <submittedName>
        <fullName evidence="2">Uncharacterized protein</fullName>
    </submittedName>
</protein>
<evidence type="ECO:0000256" key="1">
    <source>
        <dbReference type="SAM" id="MobiDB-lite"/>
    </source>
</evidence>